<evidence type="ECO:0000313" key="14">
    <source>
        <dbReference type="EMBL" id="THH29254.1"/>
    </source>
</evidence>
<comment type="similarity">
    <text evidence="1 8 9">Belongs to the peptidase S8 family.</text>
</comment>
<dbReference type="InterPro" id="IPR046450">
    <property type="entry name" value="PA_dom_sf"/>
</dbReference>
<evidence type="ECO:0000313" key="15">
    <source>
        <dbReference type="Proteomes" id="UP000308730"/>
    </source>
</evidence>
<evidence type="ECO:0000256" key="3">
    <source>
        <dbReference type="ARBA" id="ARBA00022670"/>
    </source>
</evidence>
<proteinExistence type="inferred from homology"/>
<evidence type="ECO:0000256" key="1">
    <source>
        <dbReference type="ARBA" id="ARBA00011073"/>
    </source>
</evidence>
<feature type="active site" description="Charge relay system" evidence="7 8">
    <location>
        <position position="175"/>
    </location>
</feature>
<dbReference type="InterPro" id="IPR003137">
    <property type="entry name" value="PA_domain"/>
</dbReference>
<dbReference type="PROSITE" id="PS51892">
    <property type="entry name" value="SUBTILASE"/>
    <property type="match status" value="1"/>
</dbReference>
<dbReference type="PROSITE" id="PS00136">
    <property type="entry name" value="SUBTILASE_ASP"/>
    <property type="match status" value="1"/>
</dbReference>
<dbReference type="InterPro" id="IPR010435">
    <property type="entry name" value="C5a/SBT2-like_Fn3"/>
</dbReference>
<keyword evidence="3 8" id="KW-0645">Protease</keyword>
<dbReference type="Gene3D" id="3.50.30.30">
    <property type="match status" value="1"/>
</dbReference>
<evidence type="ECO:0000259" key="12">
    <source>
        <dbReference type="Pfam" id="PF02225"/>
    </source>
</evidence>
<dbReference type="InterPro" id="IPR023827">
    <property type="entry name" value="Peptidase_S8_Asp-AS"/>
</dbReference>
<dbReference type="InterPro" id="IPR015500">
    <property type="entry name" value="Peptidase_S8_subtilisin-rel"/>
</dbReference>
<feature type="active site" description="Charge relay system" evidence="7 8">
    <location>
        <position position="536"/>
    </location>
</feature>
<feature type="domain" description="C5a peptidase/Subtilisin-like protease SBT2-like Fn3-like" evidence="13">
    <location>
        <begin position="614"/>
        <end position="721"/>
    </location>
</feature>
<dbReference type="InterPro" id="IPR034187">
    <property type="entry name" value="Peptidases_S8_5"/>
</dbReference>
<dbReference type="AlphaFoldDB" id="A0A4S4MSV9"/>
<evidence type="ECO:0000256" key="10">
    <source>
        <dbReference type="SAM" id="SignalP"/>
    </source>
</evidence>
<dbReference type="PRINTS" id="PR00723">
    <property type="entry name" value="SUBTILISIN"/>
</dbReference>
<dbReference type="EMBL" id="SGPM01000132">
    <property type="protein sequence ID" value="THH29254.1"/>
    <property type="molecule type" value="Genomic_DNA"/>
</dbReference>
<keyword evidence="4 10" id="KW-0732">Signal</keyword>
<dbReference type="SUPFAM" id="SSF52743">
    <property type="entry name" value="Subtilisin-like"/>
    <property type="match status" value="1"/>
</dbReference>
<dbReference type="InterPro" id="IPR051048">
    <property type="entry name" value="Peptidase_S8/S53_subtilisin"/>
</dbReference>
<evidence type="ECO:0000259" key="13">
    <source>
        <dbReference type="Pfam" id="PF06280"/>
    </source>
</evidence>
<evidence type="ECO:0000259" key="11">
    <source>
        <dbReference type="Pfam" id="PF00082"/>
    </source>
</evidence>
<evidence type="ECO:0000256" key="6">
    <source>
        <dbReference type="ARBA" id="ARBA00022825"/>
    </source>
</evidence>
<dbReference type="PANTHER" id="PTHR43399:SF4">
    <property type="entry name" value="CELL WALL-ASSOCIATED PROTEASE"/>
    <property type="match status" value="1"/>
</dbReference>
<evidence type="ECO:0000256" key="8">
    <source>
        <dbReference type="PROSITE-ProRule" id="PRU01240"/>
    </source>
</evidence>
<dbReference type="Pfam" id="PF00082">
    <property type="entry name" value="Peptidase_S8"/>
    <property type="match status" value="1"/>
</dbReference>
<dbReference type="CDD" id="cd02124">
    <property type="entry name" value="PA_PoS1_like"/>
    <property type="match status" value="1"/>
</dbReference>
<dbReference type="Proteomes" id="UP000308730">
    <property type="component" value="Unassembled WGS sequence"/>
</dbReference>
<dbReference type="PANTHER" id="PTHR43399">
    <property type="entry name" value="SUBTILISIN-RELATED"/>
    <property type="match status" value="1"/>
</dbReference>
<dbReference type="PROSITE" id="PS00138">
    <property type="entry name" value="SUBTILASE_SER"/>
    <property type="match status" value="1"/>
</dbReference>
<organism evidence="14 15">
    <name type="scientific">Antrodiella citrinella</name>
    <dbReference type="NCBI Taxonomy" id="2447956"/>
    <lineage>
        <taxon>Eukaryota</taxon>
        <taxon>Fungi</taxon>
        <taxon>Dikarya</taxon>
        <taxon>Basidiomycota</taxon>
        <taxon>Agaricomycotina</taxon>
        <taxon>Agaricomycetes</taxon>
        <taxon>Polyporales</taxon>
        <taxon>Steccherinaceae</taxon>
        <taxon>Antrodiella</taxon>
    </lineage>
</organism>
<sequence length="855" mass="88851">MKTFAWSCLVSWTLAGTTLAAKFPISAWQDASKQSVPGNAVPNKFIVEVESVGDIPGKREVETRNPHATLYSALRKRDVGFQVNKEFNHEGIFVGASVTLDNANDRKEILQIPGVKAVRPLIRVPAPKPVSVHVVTGVDDPALPPDSESTHVLTGVDKLHAQGIAGKGIKIGILDTGIDFTHPVLGGGIGPGFKIIGGFDFVGDAFNGLNTPIPDPSPLDQCNGHGTHVAGIIGANPGNEFNISGVAFEASLTSYRIFGCTGDTTDDIIIEALLRGVSEGQDILTMSLGGSDGWTESSSSVVSSRISDTGKIVTIAAGNDGSKGAFFTSSPGNAISSFSCASLDNTVEQIQNATVHGVTHDPIPYFDLFPLAINGTLPIFATSTDTTIVDDACDPLPDSTPDLSGFVVIVRRGTCTFVQKLTNVAAKNGTLALIYDNGTGFSAIAVGNFTATSIQADDGVFLVNAFAAGQKVALSFPQSGGSFALPDPTGGLISSFSSFGPTNDMFFKPAITAPGGNILSTLPIPLGSFGIDSGTSMATPFIAGVSALLFGVKGNTPSVGIGARTLFETTGQRVSSSHTDGDPLSSVAVQGGGLVDAFSAITTDIVVTPGEFLLNDTAHFKPLQTFTVKNNGPAAKSFTLSHVPAGTALTLQPGTPFPADGPVPLSTDFATVEFSETSFTVHPGQTQKLTAHFTAPTGADSSVLPIFSGFIVISSADETFHVNYVGLAASLKNAQVIDTSDVFFGVDLPALGASDGSFISGPSNFTFVGDDLPTLIMRLTFGTPQLRIDLVAPDVNITTTSNQPGFSSVTKRSLFTFPNAETLGTFAQVKTLGPLFEFDFLPRNSDVNVRIKGAM</sequence>
<dbReference type="GO" id="GO:0016020">
    <property type="term" value="C:membrane"/>
    <property type="evidence" value="ECO:0007669"/>
    <property type="project" value="InterPro"/>
</dbReference>
<keyword evidence="15" id="KW-1185">Reference proteome</keyword>
<feature type="signal peptide" evidence="10">
    <location>
        <begin position="1"/>
        <end position="20"/>
    </location>
</feature>
<evidence type="ECO:0008006" key="16">
    <source>
        <dbReference type="Google" id="ProtNLM"/>
    </source>
</evidence>
<evidence type="ECO:0000256" key="7">
    <source>
        <dbReference type="PIRSR" id="PIRSR615500-1"/>
    </source>
</evidence>
<keyword evidence="5 8" id="KW-0378">Hydrolase</keyword>
<dbReference type="PROSITE" id="PS00137">
    <property type="entry name" value="SUBTILASE_HIS"/>
    <property type="match status" value="1"/>
</dbReference>
<dbReference type="OrthoDB" id="206201at2759"/>
<dbReference type="CDD" id="cd07489">
    <property type="entry name" value="Peptidases_S8_5"/>
    <property type="match status" value="1"/>
</dbReference>
<feature type="active site" description="Charge relay system" evidence="7 8">
    <location>
        <position position="225"/>
    </location>
</feature>
<keyword evidence="2" id="KW-0964">Secreted</keyword>
<evidence type="ECO:0000256" key="5">
    <source>
        <dbReference type="ARBA" id="ARBA00022801"/>
    </source>
</evidence>
<keyword evidence="6 8" id="KW-0720">Serine protease</keyword>
<dbReference type="InterPro" id="IPR036852">
    <property type="entry name" value="Peptidase_S8/S53_dom_sf"/>
</dbReference>
<evidence type="ECO:0000256" key="9">
    <source>
        <dbReference type="RuleBase" id="RU003355"/>
    </source>
</evidence>
<dbReference type="Gene3D" id="3.40.50.200">
    <property type="entry name" value="Peptidase S8/S53 domain"/>
    <property type="match status" value="1"/>
</dbReference>
<dbReference type="GO" id="GO:0004252">
    <property type="term" value="F:serine-type endopeptidase activity"/>
    <property type="evidence" value="ECO:0007669"/>
    <property type="project" value="UniProtKB-UniRule"/>
</dbReference>
<feature type="domain" description="Peptidase S8/S53" evidence="11">
    <location>
        <begin position="166"/>
        <end position="551"/>
    </location>
</feature>
<dbReference type="GO" id="GO:0006508">
    <property type="term" value="P:proteolysis"/>
    <property type="evidence" value="ECO:0007669"/>
    <property type="project" value="UniProtKB-KW"/>
</dbReference>
<feature type="domain" description="PA" evidence="12">
    <location>
        <begin position="389"/>
        <end position="448"/>
    </location>
</feature>
<dbReference type="SUPFAM" id="SSF52025">
    <property type="entry name" value="PA domain"/>
    <property type="match status" value="1"/>
</dbReference>
<feature type="chain" id="PRO_5020515734" description="Peptidase S8/S53 domain-containing protein" evidence="10">
    <location>
        <begin position="21"/>
        <end position="855"/>
    </location>
</feature>
<dbReference type="InterPro" id="IPR022398">
    <property type="entry name" value="Peptidase_S8_His-AS"/>
</dbReference>
<evidence type="ECO:0000256" key="4">
    <source>
        <dbReference type="ARBA" id="ARBA00022729"/>
    </source>
</evidence>
<dbReference type="Pfam" id="PF06280">
    <property type="entry name" value="fn3_5"/>
    <property type="match status" value="1"/>
</dbReference>
<dbReference type="InterPro" id="IPR000209">
    <property type="entry name" value="Peptidase_S8/S53_dom"/>
</dbReference>
<evidence type="ECO:0000256" key="2">
    <source>
        <dbReference type="ARBA" id="ARBA00022525"/>
    </source>
</evidence>
<name>A0A4S4MSV9_9APHY</name>
<dbReference type="Pfam" id="PF02225">
    <property type="entry name" value="PA"/>
    <property type="match status" value="1"/>
</dbReference>
<gene>
    <name evidence="14" type="ORF">EUX98_g4919</name>
</gene>
<accession>A0A4S4MSV9</accession>
<comment type="caution">
    <text evidence="14">The sequence shown here is derived from an EMBL/GenBank/DDBJ whole genome shotgun (WGS) entry which is preliminary data.</text>
</comment>
<protein>
    <recommendedName>
        <fullName evidence="16">Peptidase S8/S53 domain-containing protein</fullName>
    </recommendedName>
</protein>
<dbReference type="InterPro" id="IPR023828">
    <property type="entry name" value="Peptidase_S8_Ser-AS"/>
</dbReference>
<reference evidence="14 15" key="1">
    <citation type="submission" date="2019-02" db="EMBL/GenBank/DDBJ databases">
        <title>Genome sequencing of the rare red list fungi Antrodiella citrinella (Flaviporus citrinellus).</title>
        <authorList>
            <person name="Buettner E."/>
            <person name="Kellner H."/>
        </authorList>
    </citation>
    <scope>NUCLEOTIDE SEQUENCE [LARGE SCALE GENOMIC DNA]</scope>
    <source>
        <strain evidence="14 15">DSM 108506</strain>
    </source>
</reference>